<dbReference type="VEuPathDB" id="FungiDB:RhiirFUN_016324"/>
<evidence type="ECO:0000313" key="1">
    <source>
        <dbReference type="EMBL" id="CAB5373007.1"/>
    </source>
</evidence>
<reference evidence="1" key="1">
    <citation type="submission" date="2020-05" db="EMBL/GenBank/DDBJ databases">
        <authorList>
            <person name="Rincon C."/>
            <person name="Sanders R I."/>
            <person name="Robbins C."/>
            <person name="Chaturvedi A."/>
        </authorList>
    </citation>
    <scope>NUCLEOTIDE SEQUENCE</scope>
    <source>
        <strain evidence="1">CHB12</strain>
    </source>
</reference>
<dbReference type="EMBL" id="CAGKOT010000031">
    <property type="protein sequence ID" value="CAB5373007.1"/>
    <property type="molecule type" value="Genomic_DNA"/>
</dbReference>
<protein>
    <submittedName>
        <fullName evidence="1">Uncharacterized protein</fullName>
    </submittedName>
</protein>
<dbReference type="Proteomes" id="UP000684084">
    <property type="component" value="Unassembled WGS sequence"/>
</dbReference>
<sequence length="115" mass="13396">MSSSLSYFYPESITECQRFWVYLRKLNFLNPMETKTDFKSLGGESKLRKILADEFNIIRIDILHKVESLLEQMSESIRKQCYGIGSKKKSELLAILQEVRNLQSIDSELDDIDVV</sequence>
<proteinExistence type="predicted"/>
<evidence type="ECO:0000313" key="2">
    <source>
        <dbReference type="Proteomes" id="UP000684084"/>
    </source>
</evidence>
<gene>
    <name evidence="1" type="ORF">CHRIB12_LOCUS13833</name>
</gene>
<name>A0A915ZDU3_9GLOM</name>
<dbReference type="AlphaFoldDB" id="A0A915ZDU3"/>
<comment type="caution">
    <text evidence="1">The sequence shown here is derived from an EMBL/GenBank/DDBJ whole genome shotgun (WGS) entry which is preliminary data.</text>
</comment>
<dbReference type="OrthoDB" id="2378260at2759"/>
<accession>A0A915ZDU3</accession>
<organism evidence="1 2">
    <name type="scientific">Rhizophagus irregularis</name>
    <dbReference type="NCBI Taxonomy" id="588596"/>
    <lineage>
        <taxon>Eukaryota</taxon>
        <taxon>Fungi</taxon>
        <taxon>Fungi incertae sedis</taxon>
        <taxon>Mucoromycota</taxon>
        <taxon>Glomeromycotina</taxon>
        <taxon>Glomeromycetes</taxon>
        <taxon>Glomerales</taxon>
        <taxon>Glomeraceae</taxon>
        <taxon>Rhizophagus</taxon>
    </lineage>
</organism>